<dbReference type="OrthoDB" id="1645289at2759"/>
<evidence type="ECO:0000313" key="3">
    <source>
        <dbReference type="Proteomes" id="UP000257109"/>
    </source>
</evidence>
<proteinExistence type="predicted"/>
<reference evidence="2" key="1">
    <citation type="submission" date="2018-05" db="EMBL/GenBank/DDBJ databases">
        <title>Draft genome of Mucuna pruriens seed.</title>
        <authorList>
            <person name="Nnadi N.E."/>
            <person name="Vos R."/>
            <person name="Hasami M.H."/>
            <person name="Devisetty U.K."/>
            <person name="Aguiy J.C."/>
        </authorList>
    </citation>
    <scope>NUCLEOTIDE SEQUENCE [LARGE SCALE GENOMIC DNA]</scope>
    <source>
        <strain evidence="2">JCA_2017</strain>
    </source>
</reference>
<dbReference type="EMBL" id="QJKJ01010361">
    <property type="protein sequence ID" value="RDX73901.1"/>
    <property type="molecule type" value="Genomic_DNA"/>
</dbReference>
<comment type="caution">
    <text evidence="2">The sequence shown here is derived from an EMBL/GenBank/DDBJ whole genome shotgun (WGS) entry which is preliminary data.</text>
</comment>
<keyword evidence="1" id="KW-1133">Transmembrane helix</keyword>
<evidence type="ECO:0000313" key="2">
    <source>
        <dbReference type="EMBL" id="RDX73901.1"/>
    </source>
</evidence>
<gene>
    <name evidence="2" type="ORF">CR513_46421</name>
</gene>
<keyword evidence="3" id="KW-1185">Reference proteome</keyword>
<dbReference type="AlphaFoldDB" id="A0A371F6I6"/>
<keyword evidence="1" id="KW-0812">Transmembrane</keyword>
<feature type="non-terminal residue" evidence="2">
    <location>
        <position position="1"/>
    </location>
</feature>
<accession>A0A371F6I6</accession>
<feature type="transmembrane region" description="Helical" evidence="1">
    <location>
        <begin position="105"/>
        <end position="124"/>
    </location>
</feature>
<sequence>MLTYQKFEGLEIIGYFDSNFAGCQDSKHYTFEYIYILAGRTLITPLTMTAEFVTYFEASNHGIYKRKEKTLEEGLKKFWFERGTLESLLNLDWVNKKDREEKVSLVLYLAYGVSAIVVSIYAGSSSVTT</sequence>
<dbReference type="Proteomes" id="UP000257109">
    <property type="component" value="Unassembled WGS sequence"/>
</dbReference>
<organism evidence="2 3">
    <name type="scientific">Mucuna pruriens</name>
    <name type="common">Velvet bean</name>
    <name type="synonym">Dolichos pruriens</name>
    <dbReference type="NCBI Taxonomy" id="157652"/>
    <lineage>
        <taxon>Eukaryota</taxon>
        <taxon>Viridiplantae</taxon>
        <taxon>Streptophyta</taxon>
        <taxon>Embryophyta</taxon>
        <taxon>Tracheophyta</taxon>
        <taxon>Spermatophyta</taxon>
        <taxon>Magnoliopsida</taxon>
        <taxon>eudicotyledons</taxon>
        <taxon>Gunneridae</taxon>
        <taxon>Pentapetalae</taxon>
        <taxon>rosids</taxon>
        <taxon>fabids</taxon>
        <taxon>Fabales</taxon>
        <taxon>Fabaceae</taxon>
        <taxon>Papilionoideae</taxon>
        <taxon>50 kb inversion clade</taxon>
        <taxon>NPAAA clade</taxon>
        <taxon>indigoferoid/millettioid clade</taxon>
        <taxon>Phaseoleae</taxon>
        <taxon>Mucuna</taxon>
    </lineage>
</organism>
<protein>
    <submittedName>
        <fullName evidence="2">Uncharacterized protein</fullName>
    </submittedName>
</protein>
<evidence type="ECO:0000256" key="1">
    <source>
        <dbReference type="SAM" id="Phobius"/>
    </source>
</evidence>
<keyword evidence="1" id="KW-0472">Membrane</keyword>
<name>A0A371F6I6_MUCPR</name>